<evidence type="ECO:0000256" key="8">
    <source>
        <dbReference type="PIRSR" id="PIRSR601577-2"/>
    </source>
</evidence>
<evidence type="ECO:0000256" key="5">
    <source>
        <dbReference type="ARBA" id="ARBA00022833"/>
    </source>
</evidence>
<keyword evidence="9" id="KW-1133">Transmembrane helix</keyword>
<feature type="active site" evidence="7">
    <location>
        <position position="312"/>
    </location>
</feature>
<dbReference type="GO" id="GO:0007155">
    <property type="term" value="P:cell adhesion"/>
    <property type="evidence" value="ECO:0007669"/>
    <property type="project" value="InterPro"/>
</dbReference>
<dbReference type="Proteomes" id="UP000266841">
    <property type="component" value="Unassembled WGS sequence"/>
</dbReference>
<evidence type="ECO:0000313" key="11">
    <source>
        <dbReference type="EMBL" id="EJK70887.1"/>
    </source>
</evidence>
<dbReference type="EMBL" id="AGNL01007924">
    <property type="protein sequence ID" value="EJK70887.1"/>
    <property type="molecule type" value="Genomic_DNA"/>
</dbReference>
<feature type="binding site" evidence="8">
    <location>
        <position position="311"/>
    </location>
    <ligand>
        <name>Zn(2+)</name>
        <dbReference type="ChEBI" id="CHEBI:29105"/>
        <note>catalytic</note>
    </ligand>
</feature>
<evidence type="ECO:0000256" key="2">
    <source>
        <dbReference type="ARBA" id="ARBA00022670"/>
    </source>
</evidence>
<keyword evidence="2" id="KW-0645">Protease</keyword>
<evidence type="ECO:0000256" key="6">
    <source>
        <dbReference type="ARBA" id="ARBA00023049"/>
    </source>
</evidence>
<dbReference type="GO" id="GO:0046872">
    <property type="term" value="F:metal ion binding"/>
    <property type="evidence" value="ECO:0007669"/>
    <property type="project" value="UniProtKB-KW"/>
</dbReference>
<keyword evidence="3 8" id="KW-0479">Metal-binding</keyword>
<evidence type="ECO:0000256" key="10">
    <source>
        <dbReference type="SAM" id="SignalP"/>
    </source>
</evidence>
<dbReference type="PANTHER" id="PTHR10942">
    <property type="entry name" value="LEISHMANOLYSIN-LIKE PEPTIDASE"/>
    <property type="match status" value="1"/>
</dbReference>
<dbReference type="OMA" id="MANCKEV"/>
<keyword evidence="5 8" id="KW-0862">Zinc</keyword>
<comment type="similarity">
    <text evidence="1">Belongs to the peptidase M8 family.</text>
</comment>
<keyword evidence="12" id="KW-1185">Reference proteome</keyword>
<organism evidence="11 12">
    <name type="scientific">Thalassiosira oceanica</name>
    <name type="common">Marine diatom</name>
    <dbReference type="NCBI Taxonomy" id="159749"/>
    <lineage>
        <taxon>Eukaryota</taxon>
        <taxon>Sar</taxon>
        <taxon>Stramenopiles</taxon>
        <taxon>Ochrophyta</taxon>
        <taxon>Bacillariophyta</taxon>
        <taxon>Coscinodiscophyceae</taxon>
        <taxon>Thalassiosirophycidae</taxon>
        <taxon>Thalassiosirales</taxon>
        <taxon>Thalassiosiraceae</taxon>
        <taxon>Thalassiosira</taxon>
    </lineage>
</organism>
<evidence type="ECO:0008006" key="13">
    <source>
        <dbReference type="Google" id="ProtNLM"/>
    </source>
</evidence>
<gene>
    <name evidence="11" type="ORF">THAOC_07720</name>
</gene>
<dbReference type="OrthoDB" id="527990at2759"/>
<keyword evidence="4" id="KW-0378">Hydrolase</keyword>
<feature type="binding site" evidence="8">
    <location>
        <position position="419"/>
    </location>
    <ligand>
        <name>Zn(2+)</name>
        <dbReference type="ChEBI" id="CHEBI:29105"/>
        <note>catalytic</note>
    </ligand>
</feature>
<evidence type="ECO:0000256" key="1">
    <source>
        <dbReference type="ARBA" id="ARBA00005860"/>
    </source>
</evidence>
<dbReference type="Pfam" id="PF01457">
    <property type="entry name" value="Peptidase_M8"/>
    <property type="match status" value="1"/>
</dbReference>
<evidence type="ECO:0000256" key="3">
    <source>
        <dbReference type="ARBA" id="ARBA00022723"/>
    </source>
</evidence>
<dbReference type="InterPro" id="IPR001577">
    <property type="entry name" value="Peptidase_M8"/>
</dbReference>
<dbReference type="Gene3D" id="3.90.132.10">
    <property type="entry name" value="Leishmanolysin , domain 2"/>
    <property type="match status" value="1"/>
</dbReference>
<evidence type="ECO:0000256" key="9">
    <source>
        <dbReference type="SAM" id="Phobius"/>
    </source>
</evidence>
<keyword evidence="10" id="KW-0732">Signal</keyword>
<protein>
    <recommendedName>
        <fullName evidence="13">Leishmanolysin-like peptidase</fullName>
    </recommendedName>
</protein>
<dbReference type="Gene3D" id="3.10.170.20">
    <property type="match status" value="1"/>
</dbReference>
<feature type="binding site" evidence="8">
    <location>
        <position position="315"/>
    </location>
    <ligand>
        <name>Zn(2+)</name>
        <dbReference type="ChEBI" id="CHEBI:29105"/>
        <note>catalytic</note>
    </ligand>
</feature>
<dbReference type="Gene3D" id="2.10.55.10">
    <property type="entry name" value="Leishmanolysin domain 3"/>
    <property type="match status" value="1"/>
</dbReference>
<dbReference type="SUPFAM" id="SSF55486">
    <property type="entry name" value="Metalloproteases ('zincins'), catalytic domain"/>
    <property type="match status" value="1"/>
</dbReference>
<dbReference type="GO" id="GO:0016020">
    <property type="term" value="C:membrane"/>
    <property type="evidence" value="ECO:0007669"/>
    <property type="project" value="InterPro"/>
</dbReference>
<feature type="transmembrane region" description="Helical" evidence="9">
    <location>
        <begin position="727"/>
        <end position="746"/>
    </location>
</feature>
<comment type="caution">
    <text evidence="11">The sequence shown here is derived from an EMBL/GenBank/DDBJ whole genome shotgun (WGS) entry which is preliminary data.</text>
</comment>
<keyword evidence="6 8" id="KW-0482">Metalloprotease</keyword>
<dbReference type="PANTHER" id="PTHR10942:SF0">
    <property type="entry name" value="LEISHMANOLYSIN-LIKE PEPTIDASE"/>
    <property type="match status" value="1"/>
</dbReference>
<dbReference type="eggNOG" id="KOG2556">
    <property type="taxonomic scope" value="Eukaryota"/>
</dbReference>
<keyword evidence="9" id="KW-0812">Transmembrane</keyword>
<dbReference type="GO" id="GO:0006508">
    <property type="term" value="P:proteolysis"/>
    <property type="evidence" value="ECO:0007669"/>
    <property type="project" value="UniProtKB-KW"/>
</dbReference>
<name>K0TJT6_THAOC</name>
<comment type="cofactor">
    <cofactor evidence="8">
        <name>Zn(2+)</name>
        <dbReference type="ChEBI" id="CHEBI:29105"/>
    </cofactor>
    <text evidence="8">Binds 1 zinc ion per subunit.</text>
</comment>
<sequence length="747" mass="82299">MATVLLLLTCLLVLGSSLFGCVPDAEAAVNNANQNQSPLNVNSWHDRQRRLVNGGRTGDTTPEEVWYSFMKNGRVLSRGEREAKHVDYDGNHPFERTAWRNGEDVDGTQRRIQRNPQTAYTDGLAYKPMRIQFDTHLLDSLSTSHPSHVSYVRNVLLPSLRNFWAETLKVVPARSIEVPLRSGQCAQEVKKLSGLNLGDYLSFDTSANARTASNIGSNVVVSSDGSNLIYNEKDLVVIILPVEGTDLCPEKADDDGPLSSSQLQTLAFATNCQNDQLDRPTVGYAGICFAPLNTNDRSTKTHQRRLLTIAHEITHILGVNSYDFPYFYSHETGQPRTPRNQWNRPSTESVLCVDGTRQTVEIPSEDTLRPITTANGYIAYEIVTETVRNVVRNQFNCQTVVGGRLENQPTGDSDCFGSHWDHRLFNNEFMAAVYTGSTQYVTALTLALLEDSGWYKPNYLVAQTSPFALGAGCDFAKDECVGDNGFVPAWARGTYCDSAASIGCTPDKHLVAYCDISKWDGNLPSGYQYFEDPSVGGGLQQMDFCPAYTTIFRFEVDSEVRVLDCTDSTLNGAWVQKKDEVFGGNSRCIEHASGSRPLCLEVICGTNGRDTGKVIFDVNGRRLRCRYSGEVLKLPSGTEVICPSFEQTCPESMCPGNCSGRGRCDYSLSPPQCECFNRQDTSPLCLESPWSFAPTFSPVPTTSSRPTTSPTFTPMPSESFARSSASFGSQVVYAILVSLLAVVIIII</sequence>
<dbReference type="GO" id="GO:0005737">
    <property type="term" value="C:cytoplasm"/>
    <property type="evidence" value="ECO:0007669"/>
    <property type="project" value="TreeGrafter"/>
</dbReference>
<evidence type="ECO:0000256" key="4">
    <source>
        <dbReference type="ARBA" id="ARBA00022801"/>
    </source>
</evidence>
<evidence type="ECO:0000313" key="12">
    <source>
        <dbReference type="Proteomes" id="UP000266841"/>
    </source>
</evidence>
<evidence type="ECO:0000256" key="7">
    <source>
        <dbReference type="PIRSR" id="PIRSR601577-1"/>
    </source>
</evidence>
<feature type="chain" id="PRO_5003838533" description="Leishmanolysin-like peptidase" evidence="10">
    <location>
        <begin position="28"/>
        <end position="747"/>
    </location>
</feature>
<proteinExistence type="inferred from homology"/>
<dbReference type="GO" id="GO:0004222">
    <property type="term" value="F:metalloendopeptidase activity"/>
    <property type="evidence" value="ECO:0007669"/>
    <property type="project" value="InterPro"/>
</dbReference>
<dbReference type="AlphaFoldDB" id="K0TJT6"/>
<accession>K0TJT6</accession>
<feature type="signal peptide" evidence="10">
    <location>
        <begin position="1"/>
        <end position="27"/>
    </location>
</feature>
<reference evidence="11 12" key="1">
    <citation type="journal article" date="2012" name="Genome Biol.">
        <title>Genome and low-iron response of an oceanic diatom adapted to chronic iron limitation.</title>
        <authorList>
            <person name="Lommer M."/>
            <person name="Specht M."/>
            <person name="Roy A.S."/>
            <person name="Kraemer L."/>
            <person name="Andreson R."/>
            <person name="Gutowska M.A."/>
            <person name="Wolf J."/>
            <person name="Bergner S.V."/>
            <person name="Schilhabel M.B."/>
            <person name="Klostermeier U.C."/>
            <person name="Beiko R.G."/>
            <person name="Rosenstiel P."/>
            <person name="Hippler M."/>
            <person name="Laroche J."/>
        </authorList>
    </citation>
    <scope>NUCLEOTIDE SEQUENCE [LARGE SCALE GENOMIC DNA]</scope>
    <source>
        <strain evidence="11 12">CCMP1005</strain>
    </source>
</reference>
<keyword evidence="9" id="KW-0472">Membrane</keyword>